<dbReference type="EMBL" id="JARKHS020005050">
    <property type="protein sequence ID" value="KAK8783909.1"/>
    <property type="molecule type" value="Genomic_DNA"/>
</dbReference>
<name>A0AAQ4FA27_AMBAM</name>
<comment type="caution">
    <text evidence="3">The sequence shown here is derived from an EMBL/GenBank/DDBJ whole genome shotgun (WGS) entry which is preliminary data.</text>
</comment>
<keyword evidence="4" id="KW-1185">Reference proteome</keyword>
<feature type="compositionally biased region" description="Polar residues" evidence="1">
    <location>
        <begin position="412"/>
        <end position="433"/>
    </location>
</feature>
<feature type="transmembrane region" description="Helical" evidence="2">
    <location>
        <begin position="53"/>
        <end position="79"/>
    </location>
</feature>
<evidence type="ECO:0000313" key="3">
    <source>
        <dbReference type="EMBL" id="KAK8783909.1"/>
    </source>
</evidence>
<keyword evidence="2" id="KW-1133">Transmembrane helix</keyword>
<organism evidence="3 4">
    <name type="scientific">Amblyomma americanum</name>
    <name type="common">Lone star tick</name>
    <dbReference type="NCBI Taxonomy" id="6943"/>
    <lineage>
        <taxon>Eukaryota</taxon>
        <taxon>Metazoa</taxon>
        <taxon>Ecdysozoa</taxon>
        <taxon>Arthropoda</taxon>
        <taxon>Chelicerata</taxon>
        <taxon>Arachnida</taxon>
        <taxon>Acari</taxon>
        <taxon>Parasitiformes</taxon>
        <taxon>Ixodida</taxon>
        <taxon>Ixodoidea</taxon>
        <taxon>Ixodidae</taxon>
        <taxon>Amblyomminae</taxon>
        <taxon>Amblyomma</taxon>
    </lineage>
</organism>
<feature type="compositionally biased region" description="Basic residues" evidence="1">
    <location>
        <begin position="365"/>
        <end position="377"/>
    </location>
</feature>
<gene>
    <name evidence="3" type="ORF">V5799_009726</name>
</gene>
<feature type="compositionally biased region" description="Basic and acidic residues" evidence="1">
    <location>
        <begin position="456"/>
        <end position="478"/>
    </location>
</feature>
<feature type="transmembrane region" description="Helical" evidence="2">
    <location>
        <begin position="20"/>
        <end position="41"/>
    </location>
</feature>
<accession>A0AAQ4FA27</accession>
<keyword evidence="2" id="KW-0812">Transmembrane</keyword>
<feature type="region of interest" description="Disordered" evidence="1">
    <location>
        <begin position="259"/>
        <end position="310"/>
    </location>
</feature>
<dbReference type="Proteomes" id="UP001321473">
    <property type="component" value="Unassembled WGS sequence"/>
</dbReference>
<feature type="region of interest" description="Disordered" evidence="1">
    <location>
        <begin position="210"/>
        <end position="247"/>
    </location>
</feature>
<protein>
    <submittedName>
        <fullName evidence="3">Uncharacterized protein</fullName>
    </submittedName>
</protein>
<feature type="compositionally biased region" description="Low complexity" evidence="1">
    <location>
        <begin position="338"/>
        <end position="364"/>
    </location>
</feature>
<evidence type="ECO:0000256" key="1">
    <source>
        <dbReference type="SAM" id="MobiDB-lite"/>
    </source>
</evidence>
<dbReference type="AlphaFoldDB" id="A0AAQ4FA27"/>
<feature type="compositionally biased region" description="Low complexity" evidence="1">
    <location>
        <begin position="283"/>
        <end position="303"/>
    </location>
</feature>
<feature type="compositionally biased region" description="Polar residues" evidence="1">
    <location>
        <begin position="486"/>
        <end position="525"/>
    </location>
</feature>
<feature type="compositionally biased region" description="Low complexity" evidence="1">
    <location>
        <begin position="235"/>
        <end position="245"/>
    </location>
</feature>
<evidence type="ECO:0000256" key="2">
    <source>
        <dbReference type="SAM" id="Phobius"/>
    </source>
</evidence>
<reference evidence="3 4" key="1">
    <citation type="journal article" date="2023" name="Arcadia Sci">
        <title>De novo assembly of a long-read Amblyomma americanum tick genome.</title>
        <authorList>
            <person name="Chou S."/>
            <person name="Poskanzer K.E."/>
            <person name="Rollins M."/>
            <person name="Thuy-Boun P.S."/>
        </authorList>
    </citation>
    <scope>NUCLEOTIDE SEQUENCE [LARGE SCALE GENOMIC DNA]</scope>
    <source>
        <strain evidence="3">F_SG_1</strain>
        <tissue evidence="3">Salivary glands</tissue>
    </source>
</reference>
<feature type="region of interest" description="Disordered" evidence="1">
    <location>
        <begin position="325"/>
        <end position="528"/>
    </location>
</feature>
<proteinExistence type="predicted"/>
<feature type="non-terminal residue" evidence="3">
    <location>
        <position position="1"/>
    </location>
</feature>
<feature type="compositionally biased region" description="Polar residues" evidence="1">
    <location>
        <begin position="210"/>
        <end position="219"/>
    </location>
</feature>
<evidence type="ECO:0000313" key="4">
    <source>
        <dbReference type="Proteomes" id="UP001321473"/>
    </source>
</evidence>
<keyword evidence="2" id="KW-0472">Membrane</keyword>
<sequence>TVPRPVPRCAQTEVLVPSLLFAIAIVGDETTVFFRLCLFALERYALRMQPLFLYMQSLVLALSLILPSTIIMIFGTVFIDRFVSTVHDEVPGINQRMQSFSSTQNYCYESRRPRSGGRKGSSYITFGRRARSVSLASETTMASEVSAGSSVVKHYRMFASSPLVPKFGAPGTDDTVKRPRKTSFGTVERSTLDEDRPYYLPVRRIRSFSVEPSQPSSILKRSPVLPTTTPPCPAPSSSRLPPSRAMAGIERRRRSTFPMGGFFAEPEQGLPGNGEGQETPGDVPVSAPQAASSAGVPAGPTSPCSLETSPEVIESCALDASPAAEFWTPLTSPPPSPGTAASSPSPSAKSSNSGRRSGSPSPRMSRLKSAAKRRRGQQRNSQAHLAPAQQALESRNKRQAATEPPHVEQSSRRSSSATVRESTRMSRCNTKTLPDTKPEIRLVPTIAPKPVLKLGSRAESRSEPVQEQEPEARQEVRGVLKKRKTSLQPSLGSRSGSVPNWNLQSHTPLVNATEPQSAVPTLSRLNDSKTPLEKASSFCKQTSPSRILLESIPYPLVT</sequence>